<dbReference type="GO" id="GO:0009986">
    <property type="term" value="C:cell surface"/>
    <property type="evidence" value="ECO:0007669"/>
    <property type="project" value="TreeGrafter"/>
</dbReference>
<dbReference type="Proteomes" id="UP001474421">
    <property type="component" value="Unassembled WGS sequence"/>
</dbReference>
<dbReference type="InterPro" id="IPR016187">
    <property type="entry name" value="CTDL_fold"/>
</dbReference>
<dbReference type="CDD" id="cd03593">
    <property type="entry name" value="CLECT_NK_receptors_like"/>
    <property type="match status" value="1"/>
</dbReference>
<dbReference type="AlphaFoldDB" id="A0AAW1BVX4"/>
<dbReference type="SMART" id="SM00034">
    <property type="entry name" value="CLECT"/>
    <property type="match status" value="1"/>
</dbReference>
<evidence type="ECO:0000313" key="11">
    <source>
        <dbReference type="Proteomes" id="UP001474421"/>
    </source>
</evidence>
<organism evidence="10 11">
    <name type="scientific">Crotalus adamanteus</name>
    <name type="common">Eastern diamondback rattlesnake</name>
    <dbReference type="NCBI Taxonomy" id="8729"/>
    <lineage>
        <taxon>Eukaryota</taxon>
        <taxon>Metazoa</taxon>
        <taxon>Chordata</taxon>
        <taxon>Craniata</taxon>
        <taxon>Vertebrata</taxon>
        <taxon>Euteleostomi</taxon>
        <taxon>Lepidosauria</taxon>
        <taxon>Squamata</taxon>
        <taxon>Bifurcata</taxon>
        <taxon>Unidentata</taxon>
        <taxon>Episquamata</taxon>
        <taxon>Toxicofera</taxon>
        <taxon>Serpentes</taxon>
        <taxon>Colubroidea</taxon>
        <taxon>Viperidae</taxon>
        <taxon>Crotalinae</taxon>
        <taxon>Crotalus</taxon>
    </lineage>
</organism>
<dbReference type="GO" id="GO:0042269">
    <property type="term" value="P:regulation of natural killer cell mediated cytotoxicity"/>
    <property type="evidence" value="ECO:0007669"/>
    <property type="project" value="TreeGrafter"/>
</dbReference>
<evidence type="ECO:0000256" key="5">
    <source>
        <dbReference type="ARBA" id="ARBA00022968"/>
    </source>
</evidence>
<feature type="domain" description="C-type lectin" evidence="9">
    <location>
        <begin position="118"/>
        <end position="227"/>
    </location>
</feature>
<dbReference type="InterPro" id="IPR033992">
    <property type="entry name" value="NKR-like_CTLD"/>
</dbReference>
<evidence type="ECO:0000256" key="4">
    <source>
        <dbReference type="ARBA" id="ARBA00022734"/>
    </source>
</evidence>
<gene>
    <name evidence="10" type="ORF">NXF25_004644</name>
</gene>
<dbReference type="PROSITE" id="PS50041">
    <property type="entry name" value="C_TYPE_LECTIN_2"/>
    <property type="match status" value="1"/>
</dbReference>
<dbReference type="InterPro" id="IPR001304">
    <property type="entry name" value="C-type_lectin-like"/>
</dbReference>
<comment type="caution">
    <text evidence="10">The sequence shown here is derived from an EMBL/GenBank/DDBJ whole genome shotgun (WGS) entry which is preliminary data.</text>
</comment>
<dbReference type="GO" id="GO:0005576">
    <property type="term" value="C:extracellular region"/>
    <property type="evidence" value="ECO:0007669"/>
    <property type="project" value="UniProtKB-SubCell"/>
</dbReference>
<keyword evidence="6 8" id="KW-1133">Transmembrane helix</keyword>
<accession>A0AAW1BVX4</accession>
<sequence>MKQEDTFYFNYRPKRMQRRLKQSQMQDFLLEHPRCHCFLVGSGCTIILILVAALTGLGIWALQLQRTPDVQDKIPATETVSNVSAGDKWNKLRQFLCKPHCDNSTGNLKLCPKDWELHENKCYWISRGKQTWTKSRGDCRAQNSELAVLKEQAELNFIQGISNGAQLLWIGLFANSSTHTWLWVDNSPFNNKGLPIIAEAQGSSCAMLKGSKIISESCSAVTKWICQTEALVM</sequence>
<keyword evidence="4" id="KW-0430">Lectin</keyword>
<dbReference type="PANTHER" id="PTHR46784">
    <property type="entry name" value="KILLER CELL LECTIN-LIKE RECEPTOR SUBFAMILY B MEMBER 1"/>
    <property type="match status" value="1"/>
</dbReference>
<proteinExistence type="predicted"/>
<keyword evidence="3" id="KW-0964">Secreted</keyword>
<keyword evidence="10" id="KW-0675">Receptor</keyword>
<reference evidence="10 11" key="1">
    <citation type="journal article" date="2024" name="Proc. Natl. Acad. Sci. U.S.A.">
        <title>The genetic regulatory architecture and epigenomic basis for age-related changes in rattlesnake venom.</title>
        <authorList>
            <person name="Hogan M.P."/>
            <person name="Holding M.L."/>
            <person name="Nystrom G.S."/>
            <person name="Colston T.J."/>
            <person name="Bartlett D.A."/>
            <person name="Mason A.J."/>
            <person name="Ellsworth S.A."/>
            <person name="Rautsaw R.M."/>
            <person name="Lawrence K.C."/>
            <person name="Strickland J.L."/>
            <person name="He B."/>
            <person name="Fraser P."/>
            <person name="Margres M.J."/>
            <person name="Gilbert D.M."/>
            <person name="Gibbs H.L."/>
            <person name="Parkinson C.L."/>
            <person name="Rokyta D.R."/>
        </authorList>
    </citation>
    <scope>NUCLEOTIDE SEQUENCE [LARGE SCALE GENOMIC DNA]</scope>
    <source>
        <strain evidence="10">DRR0105</strain>
    </source>
</reference>
<dbReference type="InterPro" id="IPR016186">
    <property type="entry name" value="C-type_lectin-like/link_sf"/>
</dbReference>
<evidence type="ECO:0000256" key="2">
    <source>
        <dbReference type="ARBA" id="ARBA00004613"/>
    </source>
</evidence>
<keyword evidence="11" id="KW-1185">Reference proteome</keyword>
<keyword evidence="5" id="KW-0735">Signal-anchor</keyword>
<protein>
    <submittedName>
        <fullName evidence="10">Killer cell lectin-like receptor subfamily B member 1B allele B</fullName>
    </submittedName>
</protein>
<evidence type="ECO:0000313" key="10">
    <source>
        <dbReference type="EMBL" id="KAK9405870.1"/>
    </source>
</evidence>
<dbReference type="PANTHER" id="PTHR46784:SF1">
    <property type="entry name" value="KILLER CELL LECTIN-LIKE RECEPTOR SUBFAMILY B MEMBER 1"/>
    <property type="match status" value="1"/>
</dbReference>
<evidence type="ECO:0000256" key="8">
    <source>
        <dbReference type="SAM" id="Phobius"/>
    </source>
</evidence>
<evidence type="ECO:0000259" key="9">
    <source>
        <dbReference type="PROSITE" id="PS50041"/>
    </source>
</evidence>
<dbReference type="GO" id="GO:0038023">
    <property type="term" value="F:signaling receptor activity"/>
    <property type="evidence" value="ECO:0007669"/>
    <property type="project" value="TreeGrafter"/>
</dbReference>
<name>A0AAW1BVX4_CROAD</name>
<evidence type="ECO:0000256" key="1">
    <source>
        <dbReference type="ARBA" id="ARBA00004606"/>
    </source>
</evidence>
<evidence type="ECO:0000256" key="6">
    <source>
        <dbReference type="ARBA" id="ARBA00022989"/>
    </source>
</evidence>
<dbReference type="Pfam" id="PF00059">
    <property type="entry name" value="Lectin_C"/>
    <property type="match status" value="1"/>
</dbReference>
<dbReference type="GO" id="GO:0030246">
    <property type="term" value="F:carbohydrate binding"/>
    <property type="evidence" value="ECO:0007669"/>
    <property type="project" value="UniProtKB-KW"/>
</dbReference>
<dbReference type="Gene3D" id="3.10.100.10">
    <property type="entry name" value="Mannose-Binding Protein A, subunit A"/>
    <property type="match status" value="1"/>
</dbReference>
<keyword evidence="7" id="KW-1015">Disulfide bond</keyword>
<evidence type="ECO:0000256" key="7">
    <source>
        <dbReference type="ARBA" id="ARBA00023157"/>
    </source>
</evidence>
<evidence type="ECO:0000256" key="3">
    <source>
        <dbReference type="ARBA" id="ARBA00022525"/>
    </source>
</evidence>
<dbReference type="SUPFAM" id="SSF56436">
    <property type="entry name" value="C-type lectin-like"/>
    <property type="match status" value="1"/>
</dbReference>
<dbReference type="InterPro" id="IPR051527">
    <property type="entry name" value="KLR_subfamily_B"/>
</dbReference>
<dbReference type="EMBL" id="JAOTOJ010000002">
    <property type="protein sequence ID" value="KAK9405870.1"/>
    <property type="molecule type" value="Genomic_DNA"/>
</dbReference>
<comment type="subcellular location">
    <subcellularLocation>
        <location evidence="1">Membrane</location>
        <topology evidence="1">Single-pass type II membrane protein</topology>
    </subcellularLocation>
    <subcellularLocation>
        <location evidence="2">Secreted</location>
    </subcellularLocation>
</comment>
<keyword evidence="8" id="KW-0812">Transmembrane</keyword>
<feature type="transmembrane region" description="Helical" evidence="8">
    <location>
        <begin position="38"/>
        <end position="62"/>
    </location>
</feature>
<dbReference type="GO" id="GO:0005886">
    <property type="term" value="C:plasma membrane"/>
    <property type="evidence" value="ECO:0007669"/>
    <property type="project" value="TreeGrafter"/>
</dbReference>
<keyword evidence="8" id="KW-0472">Membrane</keyword>